<evidence type="ECO:0000256" key="1">
    <source>
        <dbReference type="SAM" id="MobiDB-lite"/>
    </source>
</evidence>
<dbReference type="OrthoDB" id="2285782at2759"/>
<keyword evidence="3" id="KW-1185">Reference proteome</keyword>
<reference evidence="2" key="1">
    <citation type="submission" date="2021-06" db="EMBL/GenBank/DDBJ databases">
        <authorList>
            <person name="Kallberg Y."/>
            <person name="Tangrot J."/>
            <person name="Rosling A."/>
        </authorList>
    </citation>
    <scope>NUCLEOTIDE SEQUENCE</scope>
    <source>
        <strain evidence="2">BR232B</strain>
    </source>
</reference>
<comment type="caution">
    <text evidence="2">The sequence shown here is derived from an EMBL/GenBank/DDBJ whole genome shotgun (WGS) entry which is preliminary data.</text>
</comment>
<accession>A0A9N8ZC87</accession>
<organism evidence="2 3">
    <name type="scientific">Paraglomus brasilianum</name>
    <dbReference type="NCBI Taxonomy" id="144538"/>
    <lineage>
        <taxon>Eukaryota</taxon>
        <taxon>Fungi</taxon>
        <taxon>Fungi incertae sedis</taxon>
        <taxon>Mucoromycota</taxon>
        <taxon>Glomeromycotina</taxon>
        <taxon>Glomeromycetes</taxon>
        <taxon>Paraglomerales</taxon>
        <taxon>Paraglomeraceae</taxon>
        <taxon>Paraglomus</taxon>
    </lineage>
</organism>
<sequence>ATEELFRQLADEKPMNAQAGVHSPTGRQLRILPVPMSPFNPPTVPETSETFVTPTDIHAVLQQLDLKSWDFRTFVLQIIKSGSIIESSASVEKMWLETLRSLSQRKNISLAFRVFFKKLLEYQEFAKLDQETASALDHHAEQCARYELAKSAASMEKLMEGPSRDYYVSKEINHHLLSGDETDASYKRKFASMLNCGASNDIEKTVIISSKQRHQKSIKDTCEEDDIEESGCETPTPSPKKQKASLGTFSTPHKSILQTKMVANLTPKIVPGLKSLLCMLEKQHPDVAKEIQCHSYEQSKLASLPGPLLTWLRHVLSSTVQEFDNVVNIPLKDASEYEYKLCAVFQSTLIDFHTMVRYASNNTLERHPSERKFLLEQVAVPFKYTEYVFGLVTFHWIEKHMMFQKALQFVKDPDQKTRTYKVNALCIVKTDQRDFATIEVSGGPAEQDCKHMMEDTEKVLLEGADMLQGTLQQYLDASSNTAKNLKFYTIQVIVDHIILIEISMHKSNFKAVEKQVLEQEKVVKALANEQNGVCEVKSDTIREWLTSTGKDSIEHC</sequence>
<feature type="region of interest" description="Disordered" evidence="1">
    <location>
        <begin position="217"/>
        <end position="247"/>
    </location>
</feature>
<gene>
    <name evidence="2" type="ORF">PBRASI_LOCUS1520</name>
</gene>
<dbReference type="Proteomes" id="UP000789739">
    <property type="component" value="Unassembled WGS sequence"/>
</dbReference>
<evidence type="ECO:0000313" key="3">
    <source>
        <dbReference type="Proteomes" id="UP000789739"/>
    </source>
</evidence>
<name>A0A9N8ZC87_9GLOM</name>
<feature type="non-terminal residue" evidence="2">
    <location>
        <position position="556"/>
    </location>
</feature>
<dbReference type="AlphaFoldDB" id="A0A9N8ZC87"/>
<evidence type="ECO:0000313" key="2">
    <source>
        <dbReference type="EMBL" id="CAG8479890.1"/>
    </source>
</evidence>
<feature type="compositionally biased region" description="Acidic residues" evidence="1">
    <location>
        <begin position="222"/>
        <end position="231"/>
    </location>
</feature>
<dbReference type="EMBL" id="CAJVPI010000099">
    <property type="protein sequence ID" value="CAG8479890.1"/>
    <property type="molecule type" value="Genomic_DNA"/>
</dbReference>
<proteinExistence type="predicted"/>
<protein>
    <submittedName>
        <fullName evidence="2">9687_t:CDS:1</fullName>
    </submittedName>
</protein>